<gene>
    <name evidence="2" type="ORF">EHS13_29015</name>
</gene>
<dbReference type="PANTHER" id="PTHR40070">
    <property type="entry name" value="UPF0478 PROTEIN YTXG"/>
    <property type="match status" value="1"/>
</dbReference>
<reference evidence="3" key="1">
    <citation type="submission" date="2018-11" db="EMBL/GenBank/DDBJ databases">
        <title>Complete genome sequence of Paenibacillus sp. ML311-T8.</title>
        <authorList>
            <person name="Nam Y.-D."/>
            <person name="Kang J."/>
            <person name="Chung W.-H."/>
            <person name="Park Y.S."/>
        </authorList>
    </citation>
    <scope>NUCLEOTIDE SEQUENCE [LARGE SCALE GENOMIC DNA]</scope>
    <source>
        <strain evidence="3">ML311-T8</strain>
    </source>
</reference>
<protein>
    <submittedName>
        <fullName evidence="2">DUF948 domain-containing protein</fullName>
    </submittedName>
</protein>
<dbReference type="InterPro" id="IPR009293">
    <property type="entry name" value="UPF0478"/>
</dbReference>
<name>A0A6B8RSU3_9BACL</name>
<dbReference type="OrthoDB" id="2606669at2"/>
<keyword evidence="3" id="KW-1185">Reference proteome</keyword>
<dbReference type="EMBL" id="CP034235">
    <property type="protein sequence ID" value="QGQ98635.1"/>
    <property type="molecule type" value="Genomic_DNA"/>
</dbReference>
<keyword evidence="1" id="KW-0812">Transmembrane</keyword>
<keyword evidence="1" id="KW-1133">Transmembrane helix</keyword>
<dbReference type="Proteomes" id="UP000426246">
    <property type="component" value="Chromosome"/>
</dbReference>
<dbReference type="RefSeq" id="WP_155703744.1">
    <property type="nucleotide sequence ID" value="NZ_CP034235.1"/>
</dbReference>
<accession>A0A6B8RSU3</accession>
<dbReference type="Pfam" id="PF06103">
    <property type="entry name" value="DUF948"/>
    <property type="match status" value="1"/>
</dbReference>
<sequence length="110" mass="12016">MILQISAIIIAIAFVALVIYLIQTLKSLNATLVVTQQTVNQLTEKVTQIGAEVTDVIHSTNLVTQDVRRKMNSLDFLFNSVSDVGQIVNVFTSTAKKLITLKGGAKREIS</sequence>
<proteinExistence type="predicted"/>
<dbReference type="KEGG" id="ppsc:EHS13_29015"/>
<dbReference type="PANTHER" id="PTHR40070:SF1">
    <property type="entry name" value="UPF0478 PROTEIN YTXG"/>
    <property type="match status" value="1"/>
</dbReference>
<evidence type="ECO:0000313" key="3">
    <source>
        <dbReference type="Proteomes" id="UP000426246"/>
    </source>
</evidence>
<evidence type="ECO:0000313" key="2">
    <source>
        <dbReference type="EMBL" id="QGQ98635.1"/>
    </source>
</evidence>
<keyword evidence="1" id="KW-0472">Membrane</keyword>
<dbReference type="AlphaFoldDB" id="A0A6B8RSU3"/>
<feature type="transmembrane region" description="Helical" evidence="1">
    <location>
        <begin position="6"/>
        <end position="22"/>
    </location>
</feature>
<evidence type="ECO:0000256" key="1">
    <source>
        <dbReference type="SAM" id="Phobius"/>
    </source>
</evidence>
<organism evidence="2 3">
    <name type="scientific">Paenibacillus psychroresistens</name>
    <dbReference type="NCBI Taxonomy" id="1778678"/>
    <lineage>
        <taxon>Bacteria</taxon>
        <taxon>Bacillati</taxon>
        <taxon>Bacillota</taxon>
        <taxon>Bacilli</taxon>
        <taxon>Bacillales</taxon>
        <taxon>Paenibacillaceae</taxon>
        <taxon>Paenibacillus</taxon>
    </lineage>
</organism>